<dbReference type="PIRSF" id="PIRSF000847">
    <property type="entry name" value="Phos_ph_gly_syn"/>
    <property type="match status" value="1"/>
</dbReference>
<keyword evidence="9" id="KW-0594">Phospholipid biosynthesis</keyword>
<dbReference type="Gene3D" id="1.20.120.1760">
    <property type="match status" value="1"/>
</dbReference>
<evidence type="ECO:0000256" key="10">
    <source>
        <dbReference type="ARBA" id="ARBA00023264"/>
    </source>
</evidence>
<dbReference type="InterPro" id="IPR004570">
    <property type="entry name" value="Phosphatidylglycerol_P_synth"/>
</dbReference>
<evidence type="ECO:0000256" key="12">
    <source>
        <dbReference type="SAM" id="Phobius"/>
    </source>
</evidence>
<comment type="subcellular location">
    <subcellularLocation>
        <location evidence="1">Membrane</location>
        <topology evidence="1">Multi-pass membrane protein</topology>
    </subcellularLocation>
</comment>
<comment type="similarity">
    <text evidence="2 11">Belongs to the CDP-alcohol phosphatidyltransferase class-I family.</text>
</comment>
<keyword evidence="8 12" id="KW-0472">Membrane</keyword>
<evidence type="ECO:0008006" key="14">
    <source>
        <dbReference type="Google" id="ProtNLM"/>
    </source>
</evidence>
<evidence type="ECO:0000256" key="5">
    <source>
        <dbReference type="ARBA" id="ARBA00022692"/>
    </source>
</evidence>
<accession>A0A6U4MLM0</accession>
<evidence type="ECO:0000256" key="6">
    <source>
        <dbReference type="ARBA" id="ARBA00022989"/>
    </source>
</evidence>
<dbReference type="NCBIfam" id="TIGR00560">
    <property type="entry name" value="pgsA"/>
    <property type="match status" value="1"/>
</dbReference>
<keyword evidence="5 12" id="KW-0812">Transmembrane</keyword>
<proteinExistence type="inferred from homology"/>
<dbReference type="AlphaFoldDB" id="A0A6U4MLM0"/>
<dbReference type="GO" id="GO:0008444">
    <property type="term" value="F:CDP-diacylglycerol-glycerol-3-phosphate 3-phosphatidyltransferase activity"/>
    <property type="evidence" value="ECO:0007669"/>
    <property type="project" value="InterPro"/>
</dbReference>
<keyword evidence="4 11" id="KW-0808">Transferase</keyword>
<organism evidence="13">
    <name type="scientific">Hemiselmis andersenii</name>
    <name type="common">Cryptophyte alga</name>
    <dbReference type="NCBI Taxonomy" id="464988"/>
    <lineage>
        <taxon>Eukaryota</taxon>
        <taxon>Cryptophyceae</taxon>
        <taxon>Cryptomonadales</taxon>
        <taxon>Hemiselmidaceae</taxon>
        <taxon>Hemiselmis</taxon>
    </lineage>
</organism>
<dbReference type="PROSITE" id="PS00379">
    <property type="entry name" value="CDP_ALCOHOL_P_TRANSF"/>
    <property type="match status" value="1"/>
</dbReference>
<name>A0A6U4MLM0_HEMAN</name>
<dbReference type="GO" id="GO:0016020">
    <property type="term" value="C:membrane"/>
    <property type="evidence" value="ECO:0007669"/>
    <property type="project" value="UniProtKB-SubCell"/>
</dbReference>
<dbReference type="PANTHER" id="PTHR14269:SF62">
    <property type="entry name" value="CDP-DIACYLGLYCEROL--GLYCEROL-3-PHOSPHATE 3-PHOSPHATIDYLTRANSFERASE 1, CHLOROPLASTIC"/>
    <property type="match status" value="1"/>
</dbReference>
<evidence type="ECO:0000256" key="3">
    <source>
        <dbReference type="ARBA" id="ARBA00022516"/>
    </source>
</evidence>
<evidence type="ECO:0000256" key="7">
    <source>
        <dbReference type="ARBA" id="ARBA00023098"/>
    </source>
</evidence>
<evidence type="ECO:0000256" key="1">
    <source>
        <dbReference type="ARBA" id="ARBA00004141"/>
    </source>
</evidence>
<keyword evidence="7" id="KW-0443">Lipid metabolism</keyword>
<dbReference type="InterPro" id="IPR048254">
    <property type="entry name" value="CDP_ALCOHOL_P_TRANSF_CS"/>
</dbReference>
<dbReference type="EMBL" id="HBFX01063235">
    <property type="protein sequence ID" value="CAD8987150.1"/>
    <property type="molecule type" value="Transcribed_RNA"/>
</dbReference>
<sequence>MAAMGAWMWSKGPWNLPNVLSLVRILMVPMLVVLYYADIRHRGLTCCAVFTVAALTDWFDGYLARKWKISSAFGAFLDPVADKLMVATALVILAAGHHGRTLDVALPASITISREIAVSALREWMAQIGARESVKVGWMGKCKAFAQMVALSGLLLSLPSPGSSGLPISIDALYASSLALLWASTVMALSSAYDYFKVALPVLTKVD</sequence>
<feature type="transmembrane region" description="Helical" evidence="12">
    <location>
        <begin position="20"/>
        <end position="37"/>
    </location>
</feature>
<keyword evidence="10" id="KW-1208">Phospholipid metabolism</keyword>
<dbReference type="Pfam" id="PF01066">
    <property type="entry name" value="CDP-OH_P_transf"/>
    <property type="match status" value="1"/>
</dbReference>
<dbReference type="InterPro" id="IPR050324">
    <property type="entry name" value="CDP-alcohol_PTase-I"/>
</dbReference>
<dbReference type="InterPro" id="IPR000462">
    <property type="entry name" value="CDP-OH_P_trans"/>
</dbReference>
<dbReference type="InterPro" id="IPR043130">
    <property type="entry name" value="CDP-OH_PTrfase_TM_dom"/>
</dbReference>
<evidence type="ECO:0000256" key="2">
    <source>
        <dbReference type="ARBA" id="ARBA00010441"/>
    </source>
</evidence>
<keyword evidence="3" id="KW-0444">Lipid biosynthesis</keyword>
<reference evidence="13" key="1">
    <citation type="submission" date="2021-01" db="EMBL/GenBank/DDBJ databases">
        <authorList>
            <person name="Corre E."/>
            <person name="Pelletier E."/>
            <person name="Niang G."/>
            <person name="Scheremetjew M."/>
            <person name="Finn R."/>
            <person name="Kale V."/>
            <person name="Holt S."/>
            <person name="Cochrane G."/>
            <person name="Meng A."/>
            <person name="Brown T."/>
            <person name="Cohen L."/>
        </authorList>
    </citation>
    <scope>NUCLEOTIDE SEQUENCE</scope>
    <source>
        <strain evidence="13">CCMP644</strain>
    </source>
</reference>
<dbReference type="GO" id="GO:0046474">
    <property type="term" value="P:glycerophospholipid biosynthetic process"/>
    <property type="evidence" value="ECO:0007669"/>
    <property type="project" value="TreeGrafter"/>
</dbReference>
<dbReference type="PANTHER" id="PTHR14269">
    <property type="entry name" value="CDP-DIACYLGLYCEROL--GLYCEROL-3-PHOSPHATE 3-PHOSPHATIDYLTRANSFERASE-RELATED"/>
    <property type="match status" value="1"/>
</dbReference>
<gene>
    <name evidence="13" type="ORF">HAND00432_LOCUS38163</name>
</gene>
<evidence type="ECO:0000313" key="13">
    <source>
        <dbReference type="EMBL" id="CAD8987150.1"/>
    </source>
</evidence>
<keyword evidence="6 12" id="KW-1133">Transmembrane helix</keyword>
<protein>
    <recommendedName>
        <fullName evidence="14">CDP-diacylglycerol--glycerol-3-phosphate 3-phosphatidyltransferase</fullName>
    </recommendedName>
</protein>
<evidence type="ECO:0000256" key="8">
    <source>
        <dbReference type="ARBA" id="ARBA00023136"/>
    </source>
</evidence>
<evidence type="ECO:0000256" key="9">
    <source>
        <dbReference type="ARBA" id="ARBA00023209"/>
    </source>
</evidence>
<evidence type="ECO:0000256" key="4">
    <source>
        <dbReference type="ARBA" id="ARBA00022679"/>
    </source>
</evidence>
<evidence type="ECO:0000256" key="11">
    <source>
        <dbReference type="RuleBase" id="RU003750"/>
    </source>
</evidence>